<organism evidence="1 2">
    <name type="scientific">Fusarium venenatum</name>
    <dbReference type="NCBI Taxonomy" id="56646"/>
    <lineage>
        <taxon>Eukaryota</taxon>
        <taxon>Fungi</taxon>
        <taxon>Dikarya</taxon>
        <taxon>Ascomycota</taxon>
        <taxon>Pezizomycotina</taxon>
        <taxon>Sordariomycetes</taxon>
        <taxon>Hypocreomycetidae</taxon>
        <taxon>Hypocreales</taxon>
        <taxon>Nectriaceae</taxon>
        <taxon>Fusarium</taxon>
    </lineage>
</organism>
<dbReference type="EMBL" id="LN649232">
    <property type="protein sequence ID" value="CEI41782.1"/>
    <property type="molecule type" value="Genomic_DNA"/>
</dbReference>
<reference evidence="2" key="1">
    <citation type="submission" date="2014-10" db="EMBL/GenBank/DDBJ databases">
        <authorList>
            <person name="King R."/>
        </authorList>
    </citation>
    <scope>NUCLEOTIDE SEQUENCE [LARGE SCALE GENOMIC DNA]</scope>
    <source>
        <strain evidence="2">A3/5</strain>
    </source>
</reference>
<keyword evidence="2" id="KW-1185">Reference proteome</keyword>
<name>A0A2L2T6I3_9HYPO</name>
<protein>
    <submittedName>
        <fullName evidence="1">Uncharacterized protein</fullName>
    </submittedName>
</protein>
<dbReference type="Proteomes" id="UP000245910">
    <property type="component" value="Chromosome IIII"/>
</dbReference>
<evidence type="ECO:0000313" key="2">
    <source>
        <dbReference type="Proteomes" id="UP000245910"/>
    </source>
</evidence>
<sequence>MTTTTEVTTTTGCNSVDPLRKVALTYPTPVFDDDLDHDDDSATITLPFSFNGQNTVYISSNGILSVSTEYDSVSKEQLSTNSIAAISYCVYWDDLYVSLAAGNTIVYEVYTDADGQVAVFEWIVGKGGNEVYHFSIMVYEDASTEATFYYYTPPQKEQSVTTISLRQADIAHEVFNDQHNMQAAFE</sequence>
<accession>A0A2L2T6I3</accession>
<dbReference type="AlphaFoldDB" id="A0A2L2T6I3"/>
<proteinExistence type="predicted"/>
<evidence type="ECO:0000313" key="1">
    <source>
        <dbReference type="EMBL" id="CEI41782.1"/>
    </source>
</evidence>